<dbReference type="InterPro" id="IPR050900">
    <property type="entry name" value="Transposase_IS3/IS150/IS904"/>
</dbReference>
<dbReference type="InterPro" id="IPR012337">
    <property type="entry name" value="RNaseH-like_sf"/>
</dbReference>
<dbReference type="EMBL" id="NFCF01000088">
    <property type="protein sequence ID" value="OTW46216.1"/>
    <property type="molecule type" value="Genomic_DNA"/>
</dbReference>
<name>A0A242W448_BACTU</name>
<comment type="function">
    <text evidence="1">Involved in the transposition of the insertion sequence.</text>
</comment>
<organism evidence="3 4">
    <name type="scientific">Bacillus thuringiensis serovar mexicanensis</name>
    <dbReference type="NCBI Taxonomy" id="180868"/>
    <lineage>
        <taxon>Bacteria</taxon>
        <taxon>Bacillati</taxon>
        <taxon>Bacillota</taxon>
        <taxon>Bacilli</taxon>
        <taxon>Bacillales</taxon>
        <taxon>Bacillaceae</taxon>
        <taxon>Bacillus</taxon>
        <taxon>Bacillus cereus group</taxon>
    </lineage>
</organism>
<evidence type="ECO:0000256" key="1">
    <source>
        <dbReference type="ARBA" id="ARBA00002286"/>
    </source>
</evidence>
<dbReference type="GO" id="GO:0043565">
    <property type="term" value="F:sequence-specific DNA binding"/>
    <property type="evidence" value="ECO:0007669"/>
    <property type="project" value="InterPro"/>
</dbReference>
<dbReference type="SUPFAM" id="SSF48295">
    <property type="entry name" value="TrpR-like"/>
    <property type="match status" value="1"/>
</dbReference>
<dbReference type="AlphaFoldDB" id="A0A242W448"/>
<gene>
    <name evidence="3" type="ORF">BK699_21490</name>
</gene>
<protein>
    <submittedName>
        <fullName evidence="3">Integrase</fullName>
    </submittedName>
</protein>
<evidence type="ECO:0000313" key="4">
    <source>
        <dbReference type="Proteomes" id="UP000195152"/>
    </source>
</evidence>
<dbReference type="PANTHER" id="PTHR46889:SF4">
    <property type="entry name" value="TRANSPOSASE INSO FOR INSERTION SEQUENCE ELEMENT IS911B-RELATED"/>
    <property type="match status" value="1"/>
</dbReference>
<dbReference type="NCBIfam" id="NF033516">
    <property type="entry name" value="transpos_IS3"/>
    <property type="match status" value="1"/>
</dbReference>
<proteinExistence type="predicted"/>
<dbReference type="RefSeq" id="WP_001148014.1">
    <property type="nucleotide sequence ID" value="NZ_NFCF01000088.1"/>
</dbReference>
<dbReference type="Proteomes" id="UP000195152">
    <property type="component" value="Unassembled WGS sequence"/>
</dbReference>
<dbReference type="InterPro" id="IPR036397">
    <property type="entry name" value="RNaseH_sf"/>
</dbReference>
<dbReference type="GO" id="GO:0015074">
    <property type="term" value="P:DNA integration"/>
    <property type="evidence" value="ECO:0007669"/>
    <property type="project" value="InterPro"/>
</dbReference>
<dbReference type="Pfam" id="PF13276">
    <property type="entry name" value="HTH_21"/>
    <property type="match status" value="1"/>
</dbReference>
<accession>A0A242W448</accession>
<evidence type="ECO:0000259" key="2">
    <source>
        <dbReference type="PROSITE" id="PS50994"/>
    </source>
</evidence>
<evidence type="ECO:0000313" key="3">
    <source>
        <dbReference type="EMBL" id="OTW46216.1"/>
    </source>
</evidence>
<dbReference type="Pfam" id="PF00665">
    <property type="entry name" value="rve"/>
    <property type="match status" value="1"/>
</dbReference>
<dbReference type="PROSITE" id="PS50994">
    <property type="entry name" value="INTEGRASE"/>
    <property type="match status" value="1"/>
</dbReference>
<dbReference type="PANTHER" id="PTHR46889">
    <property type="entry name" value="TRANSPOSASE INSF FOR INSERTION SEQUENCE IS3B-RELATED"/>
    <property type="match status" value="1"/>
</dbReference>
<dbReference type="InterPro" id="IPR010921">
    <property type="entry name" value="Trp_repressor/repl_initiator"/>
</dbReference>
<comment type="caution">
    <text evidence="3">The sequence shown here is derived from an EMBL/GenBank/DDBJ whole genome shotgun (WGS) entry which is preliminary data.</text>
</comment>
<dbReference type="InterPro" id="IPR001584">
    <property type="entry name" value="Integrase_cat-core"/>
</dbReference>
<feature type="domain" description="Integrase catalytic" evidence="2">
    <location>
        <begin position="132"/>
        <end position="216"/>
    </location>
</feature>
<reference evidence="3 4" key="1">
    <citation type="submission" date="2016-10" db="EMBL/GenBank/DDBJ databases">
        <title>Comparative genomics of Bacillus thuringiensis reveals a path to pathogens against multiple invertebrate hosts.</title>
        <authorList>
            <person name="Zheng J."/>
            <person name="Gao Q."/>
            <person name="Liu H."/>
            <person name="Peng D."/>
            <person name="Ruan L."/>
            <person name="Sun M."/>
        </authorList>
    </citation>
    <scope>NUCLEOTIDE SEQUENCE [LARGE SCALE GENOMIC DNA]</scope>
    <source>
        <strain evidence="3">BGSC 4AC1</strain>
    </source>
</reference>
<dbReference type="InterPro" id="IPR048020">
    <property type="entry name" value="Transpos_IS3"/>
</dbReference>
<sequence>MQAISKTRKFEVILEMLEKGYTVTLLCAIAGVTRSGYYKWIKRHLVPSEKQLKDAKIKEKILDCHKKLRAIYGYRRVQVWLKATYNLHLNHKRIQRLMNELGIKAVIRRKRPYYGKKEAYVISDNHLNRDFQASRPNEKWVTDITYLIFNGQRLYLSAIKDLYNNEIVAYETSRRNDLKLVLDTLKKAKKKRNVTGILLHSDQGSQYRGMCSNGTG</sequence>
<dbReference type="InterPro" id="IPR025948">
    <property type="entry name" value="HTH-like_dom"/>
</dbReference>
<dbReference type="SUPFAM" id="SSF53098">
    <property type="entry name" value="Ribonuclease H-like"/>
    <property type="match status" value="1"/>
</dbReference>
<dbReference type="Gene3D" id="3.30.420.10">
    <property type="entry name" value="Ribonuclease H-like superfamily/Ribonuclease H"/>
    <property type="match status" value="1"/>
</dbReference>